<dbReference type="PANTHER" id="PTHR43943:SF2">
    <property type="entry name" value="DEHYDROGENASE_REDUCTASE 4"/>
    <property type="match status" value="1"/>
</dbReference>
<reference evidence="4" key="1">
    <citation type="submission" date="2016-08" db="EMBL/GenBank/DDBJ databases">
        <authorList>
            <person name="Merda D."/>
            <person name="Briand M."/>
            <person name="Taghouti G."/>
            <person name="Carrere S."/>
            <person name="Gouzy J."/>
            <person name="Portier P."/>
            <person name="Jacques M.-A."/>
            <person name="Fischer-Le Saux M."/>
        </authorList>
    </citation>
    <scope>NUCLEOTIDE SEQUENCE [LARGE SCALE GENOMIC DNA]</scope>
    <source>
        <strain evidence="4">CFBP1156</strain>
    </source>
</reference>
<feature type="domain" description="Ketoreductase" evidence="2">
    <location>
        <begin position="17"/>
        <end position="193"/>
    </location>
</feature>
<dbReference type="AlphaFoldDB" id="A0A2S7EYA7"/>
<dbReference type="InterPro" id="IPR036291">
    <property type="entry name" value="NAD(P)-bd_dom_sf"/>
</dbReference>
<comment type="similarity">
    <text evidence="1">Belongs to the short-chain dehydrogenases/reductases (SDR) family.</text>
</comment>
<dbReference type="CDD" id="cd05233">
    <property type="entry name" value="SDR_c"/>
    <property type="match status" value="1"/>
</dbReference>
<keyword evidence="4" id="KW-1185">Reference proteome</keyword>
<dbReference type="SMART" id="SM00822">
    <property type="entry name" value="PKS_KR"/>
    <property type="match status" value="1"/>
</dbReference>
<dbReference type="InterPro" id="IPR020904">
    <property type="entry name" value="Sc_DH/Rdtase_CS"/>
</dbReference>
<dbReference type="PROSITE" id="PS00061">
    <property type="entry name" value="ADH_SHORT"/>
    <property type="match status" value="1"/>
</dbReference>
<dbReference type="PRINTS" id="PR00081">
    <property type="entry name" value="GDHRDH"/>
</dbReference>
<dbReference type="OrthoDB" id="9803333at2"/>
<dbReference type="EMBL" id="MDEG01000005">
    <property type="protein sequence ID" value="PPU98134.1"/>
    <property type="molecule type" value="Genomic_DNA"/>
</dbReference>
<accession>A0A2S7EYA7</accession>
<dbReference type="Gene3D" id="3.40.50.720">
    <property type="entry name" value="NAD(P)-binding Rossmann-like Domain"/>
    <property type="match status" value="1"/>
</dbReference>
<dbReference type="RefSeq" id="WP_104558359.1">
    <property type="nucleotide sequence ID" value="NZ_CP043476.1"/>
</dbReference>
<sequence length="260" mass="26866">MHVTDLDNVHTTKHAGKIALVTGGSSGIGLATAKRLAREGATVFITGRRRPELDAAVAEIGHGASAIRGDIAVATDLDRIFATIGQSRGRLDLLFANAGGGEFAPLDATTEAQVDKYFGINVKGTLFTVQKALTLMGPGGAIVVTGSIAASQGTPAFGVYAATKAALRSFVRTWASDLKGRDIRVNIIAPGVVVTPAYKSELGMSDQDIAQYLEQVAVTTPLGRAASADEMAKAMSFLASDDASYITGTELVVDGGVTQI</sequence>
<dbReference type="Pfam" id="PF13561">
    <property type="entry name" value="adh_short_C2"/>
    <property type="match status" value="1"/>
</dbReference>
<protein>
    <submittedName>
        <fullName evidence="3">Oxidoreductase</fullName>
    </submittedName>
</protein>
<organism evidence="3 4">
    <name type="scientific">Xanthomonas hyacinthi</name>
    <dbReference type="NCBI Taxonomy" id="56455"/>
    <lineage>
        <taxon>Bacteria</taxon>
        <taxon>Pseudomonadati</taxon>
        <taxon>Pseudomonadota</taxon>
        <taxon>Gammaproteobacteria</taxon>
        <taxon>Lysobacterales</taxon>
        <taxon>Lysobacteraceae</taxon>
        <taxon>Xanthomonas</taxon>
    </lineage>
</organism>
<dbReference type="PANTHER" id="PTHR43943">
    <property type="entry name" value="DEHYDROGENASE/REDUCTASE (SDR FAMILY) MEMBER 4"/>
    <property type="match status" value="1"/>
</dbReference>
<evidence type="ECO:0000259" key="2">
    <source>
        <dbReference type="SMART" id="SM00822"/>
    </source>
</evidence>
<dbReference type="InterPro" id="IPR002347">
    <property type="entry name" value="SDR_fam"/>
</dbReference>
<comment type="caution">
    <text evidence="3">The sequence shown here is derived from an EMBL/GenBank/DDBJ whole genome shotgun (WGS) entry which is preliminary data.</text>
</comment>
<evidence type="ECO:0000256" key="1">
    <source>
        <dbReference type="ARBA" id="ARBA00006484"/>
    </source>
</evidence>
<name>A0A2S7EYA7_9XANT</name>
<proteinExistence type="inferred from homology"/>
<evidence type="ECO:0000313" key="3">
    <source>
        <dbReference type="EMBL" id="PPU98134.1"/>
    </source>
</evidence>
<dbReference type="FunFam" id="3.40.50.720:FF:000084">
    <property type="entry name" value="Short-chain dehydrogenase reductase"/>
    <property type="match status" value="1"/>
</dbReference>
<dbReference type="InterPro" id="IPR057326">
    <property type="entry name" value="KR_dom"/>
</dbReference>
<evidence type="ECO:0000313" key="4">
    <source>
        <dbReference type="Proteomes" id="UP000238261"/>
    </source>
</evidence>
<gene>
    <name evidence="3" type="ORF">XhyaCFBP1156_07915</name>
</gene>
<dbReference type="Proteomes" id="UP000238261">
    <property type="component" value="Unassembled WGS sequence"/>
</dbReference>
<dbReference type="SUPFAM" id="SSF51735">
    <property type="entry name" value="NAD(P)-binding Rossmann-fold domains"/>
    <property type="match status" value="1"/>
</dbReference>
<dbReference type="PRINTS" id="PR00080">
    <property type="entry name" value="SDRFAMILY"/>
</dbReference>